<dbReference type="InterPro" id="IPR036179">
    <property type="entry name" value="Ig-like_dom_sf"/>
</dbReference>
<keyword evidence="1" id="KW-1133">Transmembrane helix</keyword>
<keyword evidence="1" id="KW-0472">Membrane</keyword>
<proteinExistence type="predicted"/>
<dbReference type="Ensembl" id="ENSCCRT00020010188.1">
    <property type="protein sequence ID" value="ENSCCRP00020009134.1"/>
    <property type="gene ID" value="ENSCCRG00020004772.1"/>
</dbReference>
<sequence>MDIRTTDSGVYTLQIICSSSSSSSSKTINVAVTGESFNECSLYIFKIFSLSFWSVAYTLQLHFIIKPSQLSVCVSGVSATERNQIRHVINGESVTLEYVETKVKYYSIKWYYNDNLIAESTGVRSKICTDDQCKERFRNRLKLNQTTGSLNITNMNITDSGLYQLQIIISHSSHCITRVKRFNVTVFCEYISDAVLNLGICVIVVFLLMSATVTAGVIYCRQKKYKPQIMKMRMMLISRRRIRKTLLRGLGMTLNQTQDEAGYKLV</sequence>
<dbReference type="SUPFAM" id="SSF48726">
    <property type="entry name" value="Immunoglobulin"/>
    <property type="match status" value="1"/>
</dbReference>
<accession>A0A8C2C9S9</accession>
<dbReference type="PANTHER" id="PTHR21063:SF4">
    <property type="entry name" value="CD48 ANTIGEN-RELATED"/>
    <property type="match status" value="1"/>
</dbReference>
<dbReference type="Proteomes" id="UP000694701">
    <property type="component" value="Unplaced"/>
</dbReference>
<feature type="domain" description="Immunoglobulin V-set" evidence="2">
    <location>
        <begin position="87"/>
        <end position="184"/>
    </location>
</feature>
<keyword evidence="1" id="KW-0812">Transmembrane</keyword>
<evidence type="ECO:0000313" key="4">
    <source>
        <dbReference type="Proteomes" id="UP000694701"/>
    </source>
</evidence>
<evidence type="ECO:0000259" key="2">
    <source>
        <dbReference type="Pfam" id="PF07686"/>
    </source>
</evidence>
<evidence type="ECO:0000313" key="3">
    <source>
        <dbReference type="Ensembl" id="ENSCCRP00020009134.1"/>
    </source>
</evidence>
<dbReference type="Gene3D" id="2.60.40.10">
    <property type="entry name" value="Immunoglobulins"/>
    <property type="match status" value="1"/>
</dbReference>
<dbReference type="InterPro" id="IPR013106">
    <property type="entry name" value="Ig_V-set"/>
</dbReference>
<protein>
    <recommendedName>
        <fullName evidence="2">Immunoglobulin V-set domain-containing protein</fullName>
    </recommendedName>
</protein>
<feature type="transmembrane region" description="Helical" evidence="1">
    <location>
        <begin position="194"/>
        <end position="220"/>
    </location>
</feature>
<dbReference type="AlphaFoldDB" id="A0A8C2C9S9"/>
<organism evidence="3 4">
    <name type="scientific">Cyprinus carpio</name>
    <name type="common">Common carp</name>
    <dbReference type="NCBI Taxonomy" id="7962"/>
    <lineage>
        <taxon>Eukaryota</taxon>
        <taxon>Metazoa</taxon>
        <taxon>Chordata</taxon>
        <taxon>Craniata</taxon>
        <taxon>Vertebrata</taxon>
        <taxon>Euteleostomi</taxon>
        <taxon>Actinopterygii</taxon>
        <taxon>Neopterygii</taxon>
        <taxon>Teleostei</taxon>
        <taxon>Ostariophysi</taxon>
        <taxon>Cypriniformes</taxon>
        <taxon>Cyprinidae</taxon>
        <taxon>Cyprininae</taxon>
        <taxon>Cyprinus</taxon>
    </lineage>
</organism>
<evidence type="ECO:0000256" key="1">
    <source>
        <dbReference type="SAM" id="Phobius"/>
    </source>
</evidence>
<dbReference type="PANTHER" id="PTHR21063">
    <property type="entry name" value="LFA-3"/>
    <property type="match status" value="1"/>
</dbReference>
<dbReference type="Pfam" id="PF07686">
    <property type="entry name" value="V-set"/>
    <property type="match status" value="1"/>
</dbReference>
<reference evidence="3" key="1">
    <citation type="submission" date="2025-08" db="UniProtKB">
        <authorList>
            <consortium name="Ensembl"/>
        </authorList>
    </citation>
    <scope>IDENTIFICATION</scope>
</reference>
<dbReference type="InterPro" id="IPR013783">
    <property type="entry name" value="Ig-like_fold"/>
</dbReference>
<name>A0A8C2C9S9_CYPCA</name>